<evidence type="ECO:0000259" key="2">
    <source>
        <dbReference type="Pfam" id="PF18316"/>
    </source>
</evidence>
<dbReference type="InterPro" id="IPR013784">
    <property type="entry name" value="Carb-bd-like_fold"/>
</dbReference>
<dbReference type="OrthoDB" id="185675at2"/>
<dbReference type="InterPro" id="IPR040751">
    <property type="entry name" value="SbsC_C"/>
</dbReference>
<dbReference type="Gene3D" id="2.60.40.1120">
    <property type="entry name" value="Carboxypeptidase-like, regulatory domain"/>
    <property type="match status" value="1"/>
</dbReference>
<gene>
    <name evidence="3" type="ORF">B5M42_03875</name>
</gene>
<feature type="domain" description="S-layer protein SbsC C-terminal" evidence="2">
    <location>
        <begin position="209"/>
        <end position="287"/>
    </location>
</feature>
<dbReference type="SUPFAM" id="SSF49452">
    <property type="entry name" value="Starch-binding domain-like"/>
    <property type="match status" value="1"/>
</dbReference>
<organism evidence="3 4">
    <name type="scientific">Paenibacillus athensensis</name>
    <dbReference type="NCBI Taxonomy" id="1967502"/>
    <lineage>
        <taxon>Bacteria</taxon>
        <taxon>Bacillati</taxon>
        <taxon>Bacillota</taxon>
        <taxon>Bacilli</taxon>
        <taxon>Bacillales</taxon>
        <taxon>Paenibacillaceae</taxon>
        <taxon>Paenibacillus</taxon>
    </lineage>
</organism>
<accession>A0A4Y8Q8S0</accession>
<feature type="region of interest" description="Disordered" evidence="1">
    <location>
        <begin position="627"/>
        <end position="646"/>
    </location>
</feature>
<proteinExistence type="predicted"/>
<evidence type="ECO:0000313" key="4">
    <source>
        <dbReference type="Proteomes" id="UP000298246"/>
    </source>
</evidence>
<evidence type="ECO:0000313" key="3">
    <source>
        <dbReference type="EMBL" id="TFE90971.1"/>
    </source>
</evidence>
<evidence type="ECO:0000256" key="1">
    <source>
        <dbReference type="SAM" id="MobiDB-lite"/>
    </source>
</evidence>
<dbReference type="AlphaFoldDB" id="A0A4Y8Q8S0"/>
<comment type="caution">
    <text evidence="3">The sequence shown here is derived from an EMBL/GenBank/DDBJ whole genome shotgun (WGS) entry which is preliminary data.</text>
</comment>
<protein>
    <recommendedName>
        <fullName evidence="2">S-layer protein SbsC C-terminal domain-containing protein</fullName>
    </recommendedName>
</protein>
<sequence length="646" mass="68698">MKPYRLLFRLYGTIGYCKNIGRRDVMKKRVQPKAAWLLAASICASLWTAGGSAGAVVITGPVIVSPLLPQVTHDSEPQVRVAAPAGSMVTVYEGATVLGSGTSDGEHPLTIALQHLNDGVHNLVAKMTINGEDAGQTAFPALIVDADAPFTIVDATALTTQLEMQSWDFSSAYAGEDPGTPLIYRNAKFLLRQIEPLKVIAPILPFGVQPGSVPGSAKVVTDQSRLYYVASSSPLPTPEMRSALPAGAVSYTAGGDIEGLDPIQVKYLGLYAVNSSGQVVAFSAVELSPQQIAGSIYGRVRDDLDNGAVSGMTLRFRAGADNHDGDVLAEAVTDGDGVYSISLPAGTYTVEMSKLGYVSSFVTRSLVFSEEPQESNQLIAVRAPEGEDTRIVLTWGSTPRDLDSHLIGPTPDDGSFHIYYGHKQYDYQGANYATLDLDDTSGEGPETTTLASVTQQVYGTYTFYVKNYSFEERLAASGAKVEVYQGSAVTPTYVFNVPASAGNERYWHVFDLNVSPSGSQVITRNELVDSEPQFVPGSMGVGADSMTALSSLSGATPDGVTVELADNDTQGLTVDDFSVTASIYNSVSEETVDYKLTGLAYNPATRRLTFDTIPVGMNDTVTLQVQPSASSQHVESGRVDTQLPPG</sequence>
<name>A0A4Y8Q8S0_9BACL</name>
<reference evidence="3 4" key="1">
    <citation type="submission" date="2017-03" db="EMBL/GenBank/DDBJ databases">
        <title>Isolation of Levoglucosan Utilizing Bacteria.</title>
        <authorList>
            <person name="Arya A.S."/>
        </authorList>
    </citation>
    <scope>NUCLEOTIDE SEQUENCE [LARGE SCALE GENOMIC DNA]</scope>
    <source>
        <strain evidence="3 4">MEC069</strain>
    </source>
</reference>
<keyword evidence="4" id="KW-1185">Reference proteome</keyword>
<dbReference type="Pfam" id="PF13620">
    <property type="entry name" value="CarboxypepD_reg"/>
    <property type="match status" value="1"/>
</dbReference>
<dbReference type="EMBL" id="MYFO01000003">
    <property type="protein sequence ID" value="TFE90971.1"/>
    <property type="molecule type" value="Genomic_DNA"/>
</dbReference>
<dbReference type="Proteomes" id="UP000298246">
    <property type="component" value="Unassembled WGS sequence"/>
</dbReference>
<dbReference type="Pfam" id="PF18316">
    <property type="entry name" value="S-l_SbsC_C"/>
    <property type="match status" value="1"/>
</dbReference>
<dbReference type="GO" id="GO:0030246">
    <property type="term" value="F:carbohydrate binding"/>
    <property type="evidence" value="ECO:0007669"/>
    <property type="project" value="InterPro"/>
</dbReference>